<protein>
    <submittedName>
        <fullName evidence="9">Phenol 2-monooxygenase</fullName>
    </submittedName>
</protein>
<dbReference type="InterPro" id="IPR050641">
    <property type="entry name" value="RIFMO-like"/>
</dbReference>
<dbReference type="Pfam" id="PF01494">
    <property type="entry name" value="FAD_binding_3"/>
    <property type="match status" value="1"/>
</dbReference>
<dbReference type="GO" id="GO:0071949">
    <property type="term" value="F:FAD binding"/>
    <property type="evidence" value="ECO:0007669"/>
    <property type="project" value="InterPro"/>
</dbReference>
<evidence type="ECO:0000256" key="5">
    <source>
        <dbReference type="ARBA" id="ARBA00023002"/>
    </source>
</evidence>
<dbReference type="SUPFAM" id="SSF54373">
    <property type="entry name" value="FAD-linked reductases, C-terminal domain"/>
    <property type="match status" value="1"/>
</dbReference>
<dbReference type="Proteomes" id="UP000198822">
    <property type="component" value="Chromosome I"/>
</dbReference>
<dbReference type="Gene3D" id="3.30.9.10">
    <property type="entry name" value="D-Amino Acid Oxidase, subunit A, domain 2"/>
    <property type="match status" value="1"/>
</dbReference>
<gene>
    <name evidence="9" type="ORF">SAMN04489720_1272</name>
</gene>
<comment type="similarity">
    <text evidence="2">Belongs to the PheA/TfdB FAD monooxygenase family.</text>
</comment>
<dbReference type="InterPro" id="IPR036249">
    <property type="entry name" value="Thioredoxin-like_sf"/>
</dbReference>
<dbReference type="PRINTS" id="PR00420">
    <property type="entry name" value="RNGMNOXGNASE"/>
</dbReference>
<keyword evidence="5" id="KW-0560">Oxidoreductase</keyword>
<keyword evidence="3" id="KW-0285">Flavoprotein</keyword>
<feature type="domain" description="Phenol hydroxylase-like C-terminal dimerisation" evidence="8">
    <location>
        <begin position="474"/>
        <end position="668"/>
    </location>
</feature>
<dbReference type="NCBIfam" id="NF006144">
    <property type="entry name" value="PRK08294.1"/>
    <property type="match status" value="1"/>
</dbReference>
<keyword evidence="9" id="KW-0503">Monooxygenase</keyword>
<evidence type="ECO:0000313" key="10">
    <source>
        <dbReference type="Proteomes" id="UP000198822"/>
    </source>
</evidence>
<evidence type="ECO:0000259" key="8">
    <source>
        <dbReference type="Pfam" id="PF07976"/>
    </source>
</evidence>
<dbReference type="InterPro" id="IPR002938">
    <property type="entry name" value="FAD-bd"/>
</dbReference>
<dbReference type="SUPFAM" id="SSF51905">
    <property type="entry name" value="FAD/NAD(P)-binding domain"/>
    <property type="match status" value="1"/>
</dbReference>
<dbReference type="RefSeq" id="WP_092503454.1">
    <property type="nucleotide sequence ID" value="NZ_LT629695.1"/>
</dbReference>
<name>A0A1G8CFC5_9MICO</name>
<reference evidence="10" key="1">
    <citation type="submission" date="2016-10" db="EMBL/GenBank/DDBJ databases">
        <authorList>
            <person name="Varghese N."/>
            <person name="Submissions S."/>
        </authorList>
    </citation>
    <scope>NUCLEOTIDE SEQUENCE [LARGE SCALE GENOMIC DNA]</scope>
    <source>
        <strain evidence="10">DSM 22002</strain>
    </source>
</reference>
<dbReference type="OrthoDB" id="4246007at2"/>
<dbReference type="InterPro" id="IPR012941">
    <property type="entry name" value="Phe_hydrox_C_dim_dom"/>
</dbReference>
<dbReference type="STRING" id="399736.SAMN04489720_1272"/>
<organism evidence="9 10">
    <name type="scientific">Agrococcus jejuensis</name>
    <dbReference type="NCBI Taxonomy" id="399736"/>
    <lineage>
        <taxon>Bacteria</taxon>
        <taxon>Bacillati</taxon>
        <taxon>Actinomycetota</taxon>
        <taxon>Actinomycetes</taxon>
        <taxon>Micrococcales</taxon>
        <taxon>Microbacteriaceae</taxon>
        <taxon>Agrococcus</taxon>
    </lineage>
</organism>
<dbReference type="PANTHER" id="PTHR43004">
    <property type="entry name" value="TRK SYSTEM POTASSIUM UPTAKE PROTEIN"/>
    <property type="match status" value="1"/>
</dbReference>
<dbReference type="SUPFAM" id="SSF52833">
    <property type="entry name" value="Thioredoxin-like"/>
    <property type="match status" value="1"/>
</dbReference>
<dbReference type="EMBL" id="LT629695">
    <property type="protein sequence ID" value="SDH44157.1"/>
    <property type="molecule type" value="Genomic_DNA"/>
</dbReference>
<evidence type="ECO:0000256" key="6">
    <source>
        <dbReference type="SAM" id="MobiDB-lite"/>
    </source>
</evidence>
<keyword evidence="4" id="KW-0274">FAD</keyword>
<evidence type="ECO:0000256" key="3">
    <source>
        <dbReference type="ARBA" id="ARBA00022630"/>
    </source>
</evidence>
<evidence type="ECO:0000256" key="2">
    <source>
        <dbReference type="ARBA" id="ARBA00007801"/>
    </source>
</evidence>
<evidence type="ECO:0000313" key="9">
    <source>
        <dbReference type="EMBL" id="SDH44157.1"/>
    </source>
</evidence>
<feature type="region of interest" description="Disordered" evidence="6">
    <location>
        <begin position="1"/>
        <end position="28"/>
    </location>
</feature>
<dbReference type="CDD" id="cd02979">
    <property type="entry name" value="PHOX_C"/>
    <property type="match status" value="1"/>
</dbReference>
<sequence length="671" mass="72845">MQFHHDGYVSGDPRIQPAQGTGVNRPEDLPDEVDVLIVGSGPAGMLLAAQLSQYPSVTTRIIERRAGRLKVGQADGIQARSVETFQAFGFAERITQEAYRITSTSFWGPRDDDPAQIHRTKRTDDDPNGISEFEHLIVNQARVLDYFAEAALHGPARIEPDFGIEFVSQQRDDHPTHPVLVTIRDSGATREQEDAALAAATGLGAEAARLAVNEATAAPATQASEAPTQQIRAKYVVGCDGARSAVRRSMGRQLLGDQAFHAWGVMDVLTVSDFPDVRMKCAIQSAAGSILLIPREGGHLARFYVDLGEVATDDAGKVRTTDIHDTIARANAILSPYTLEVKDVAWYSVYEVGHRLCDRFDDGVDAAGGEREPRVFIAGDACHTHSAKAGQGMNVSMQDGFNLGWKLGAVLTGQSPDALLATYSAERQVVAQNLIDYDKQWSSLMAKKTAELTDPDEMTRFYVDQAEFLYGFRTQYEPSMITGSATHQALAAGFPIGKRFKSYPVARVADANFVQLGHHHRADGRWRLYAFADASGEALARFAEAAPVVLSRFTPADSDEDAVFDVKVVLQDAWQDVDLGAVPPIFLPRTGSLGLVDYEKVYAAIAPRDCQPAAPKMAVGTDMDADIFDARSVSRDGALVLVRPDMYVAHVLPLDAVGELEEFLTGSVLPG</sequence>
<evidence type="ECO:0000259" key="7">
    <source>
        <dbReference type="Pfam" id="PF01494"/>
    </source>
</evidence>
<dbReference type="InterPro" id="IPR036188">
    <property type="entry name" value="FAD/NAD-bd_sf"/>
</dbReference>
<comment type="cofactor">
    <cofactor evidence="1">
        <name>FAD</name>
        <dbReference type="ChEBI" id="CHEBI:57692"/>
    </cofactor>
</comment>
<proteinExistence type="inferred from homology"/>
<keyword evidence="10" id="KW-1185">Reference proteome</keyword>
<dbReference type="GO" id="GO:0016709">
    <property type="term" value="F:oxidoreductase activity, acting on paired donors, with incorporation or reduction of molecular oxygen, NAD(P)H as one donor, and incorporation of one atom of oxygen"/>
    <property type="evidence" value="ECO:0007669"/>
    <property type="project" value="UniProtKB-ARBA"/>
</dbReference>
<dbReference type="PANTHER" id="PTHR43004:SF19">
    <property type="entry name" value="BINDING MONOOXYGENASE, PUTATIVE (JCVI)-RELATED"/>
    <property type="match status" value="1"/>
</dbReference>
<dbReference type="AlphaFoldDB" id="A0A1G8CFC5"/>
<accession>A0A1G8CFC5</accession>
<feature type="domain" description="FAD-binding" evidence="7">
    <location>
        <begin position="32"/>
        <end position="436"/>
    </location>
</feature>
<dbReference type="InterPro" id="IPR038220">
    <property type="entry name" value="PHOX_C_sf"/>
</dbReference>
<dbReference type="Gene3D" id="3.50.50.60">
    <property type="entry name" value="FAD/NAD(P)-binding domain"/>
    <property type="match status" value="1"/>
</dbReference>
<dbReference type="Gene3D" id="3.40.30.20">
    <property type="match status" value="1"/>
</dbReference>
<dbReference type="Pfam" id="PF07976">
    <property type="entry name" value="Phe_hydrox_dim"/>
    <property type="match status" value="1"/>
</dbReference>
<evidence type="ECO:0000256" key="4">
    <source>
        <dbReference type="ARBA" id="ARBA00022827"/>
    </source>
</evidence>
<evidence type="ECO:0000256" key="1">
    <source>
        <dbReference type="ARBA" id="ARBA00001974"/>
    </source>
</evidence>